<dbReference type="InterPro" id="IPR050407">
    <property type="entry name" value="Geranylgeranyl_reductase"/>
</dbReference>
<protein>
    <submittedName>
        <fullName evidence="2">Geranylgeranyl reductase family protein</fullName>
    </submittedName>
</protein>
<dbReference type="EMBL" id="JADEXQ010000075">
    <property type="protein sequence ID" value="MBE9031777.1"/>
    <property type="molecule type" value="Genomic_DNA"/>
</dbReference>
<dbReference type="PANTHER" id="PTHR42685:SF22">
    <property type="entry name" value="CONDITIONED MEDIUM FACTOR RECEPTOR 1"/>
    <property type="match status" value="1"/>
</dbReference>
<gene>
    <name evidence="2" type="ORF">IQ266_18750</name>
</gene>
<dbReference type="SUPFAM" id="SSF51905">
    <property type="entry name" value="FAD/NAD(P)-binding domain"/>
    <property type="match status" value="1"/>
</dbReference>
<evidence type="ECO:0000259" key="1">
    <source>
        <dbReference type="Pfam" id="PF01494"/>
    </source>
</evidence>
<dbReference type="GO" id="GO:0016628">
    <property type="term" value="F:oxidoreductase activity, acting on the CH-CH group of donors, NAD or NADP as acceptor"/>
    <property type="evidence" value="ECO:0007669"/>
    <property type="project" value="InterPro"/>
</dbReference>
<proteinExistence type="predicted"/>
<dbReference type="InterPro" id="IPR002938">
    <property type="entry name" value="FAD-bd"/>
</dbReference>
<dbReference type="Gene3D" id="3.50.50.60">
    <property type="entry name" value="FAD/NAD(P)-binding domain"/>
    <property type="match status" value="1"/>
</dbReference>
<dbReference type="PRINTS" id="PR00420">
    <property type="entry name" value="RNGMNOXGNASE"/>
</dbReference>
<evidence type="ECO:0000313" key="2">
    <source>
        <dbReference type="EMBL" id="MBE9031777.1"/>
    </source>
</evidence>
<dbReference type="Pfam" id="PF01494">
    <property type="entry name" value="FAD_binding_3"/>
    <property type="match status" value="1"/>
</dbReference>
<evidence type="ECO:0000313" key="3">
    <source>
        <dbReference type="Proteomes" id="UP000625316"/>
    </source>
</evidence>
<dbReference type="Proteomes" id="UP000625316">
    <property type="component" value="Unassembled WGS sequence"/>
</dbReference>
<name>A0A928VSK6_9CYAN</name>
<sequence>MFDCIIVGAGPAGGSAAYHLAKRGRSVLVLDRDALPRYKACSGGVSPAISQWFEFDFSPVIEEKVTQIRYTWKVGDPVEASLDTPEPMWMVQRDKFDHYLIQQAQQVGAEVRDQTAVQGIEFKGDHWQVNTVNGPVAAKYLIAADGAKGPMAQWLGFSAHQSRMGAVMEIPTTTGPQAQFDFGLIKNGFIWSLPKGDRYSIGTGTFRGGEENLSKALTEYAKKRGFDASQAQIHEHPMSMWDGDSQLHGRNALLAGEAAGLSDPFTAEGIRPAIFSGMKAAESIDAALSGDVNALSGYSATLQAEWGKDMAWAQKLSKIFYRAPGLGYKVGVKRPSATSKLLKIMCGELRYADVAGYALKKLSGGLIRG</sequence>
<dbReference type="InterPro" id="IPR011777">
    <property type="entry name" value="Geranylgeranyl_Rdtase_fam"/>
</dbReference>
<feature type="domain" description="FAD-binding" evidence="1">
    <location>
        <begin position="3"/>
        <end position="163"/>
    </location>
</feature>
<organism evidence="2 3">
    <name type="scientific">Romeriopsis navalis LEGE 11480</name>
    <dbReference type="NCBI Taxonomy" id="2777977"/>
    <lineage>
        <taxon>Bacteria</taxon>
        <taxon>Bacillati</taxon>
        <taxon>Cyanobacteriota</taxon>
        <taxon>Cyanophyceae</taxon>
        <taxon>Leptolyngbyales</taxon>
        <taxon>Leptolyngbyaceae</taxon>
        <taxon>Romeriopsis</taxon>
        <taxon>Romeriopsis navalis</taxon>
    </lineage>
</organism>
<dbReference type="PANTHER" id="PTHR42685">
    <property type="entry name" value="GERANYLGERANYL DIPHOSPHATE REDUCTASE"/>
    <property type="match status" value="1"/>
</dbReference>
<keyword evidence="3" id="KW-1185">Reference proteome</keyword>
<dbReference type="InterPro" id="IPR036188">
    <property type="entry name" value="FAD/NAD-bd_sf"/>
</dbReference>
<dbReference type="AlphaFoldDB" id="A0A928VSK6"/>
<reference evidence="2" key="1">
    <citation type="submission" date="2020-10" db="EMBL/GenBank/DDBJ databases">
        <authorList>
            <person name="Castelo-Branco R."/>
            <person name="Eusebio N."/>
            <person name="Adriana R."/>
            <person name="Vieira A."/>
            <person name="Brugerolle De Fraissinette N."/>
            <person name="Rezende De Castro R."/>
            <person name="Schneider M.P."/>
            <person name="Vasconcelos V."/>
            <person name="Leao P.N."/>
        </authorList>
    </citation>
    <scope>NUCLEOTIDE SEQUENCE</scope>
    <source>
        <strain evidence="2">LEGE 11480</strain>
    </source>
</reference>
<comment type="caution">
    <text evidence="2">The sequence shown here is derived from an EMBL/GenBank/DDBJ whole genome shotgun (WGS) entry which is preliminary data.</text>
</comment>
<dbReference type="NCBIfam" id="TIGR02032">
    <property type="entry name" value="GG-red-SF"/>
    <property type="match status" value="1"/>
</dbReference>
<dbReference type="GO" id="GO:0071949">
    <property type="term" value="F:FAD binding"/>
    <property type="evidence" value="ECO:0007669"/>
    <property type="project" value="InterPro"/>
</dbReference>
<accession>A0A928VSK6</accession>